<organism evidence="1">
    <name type="scientific">marine sediment metagenome</name>
    <dbReference type="NCBI Taxonomy" id="412755"/>
    <lineage>
        <taxon>unclassified sequences</taxon>
        <taxon>metagenomes</taxon>
        <taxon>ecological metagenomes</taxon>
    </lineage>
</organism>
<comment type="caution">
    <text evidence="1">The sequence shown here is derived from an EMBL/GenBank/DDBJ whole genome shotgun (WGS) entry which is preliminary data.</text>
</comment>
<protein>
    <submittedName>
        <fullName evidence="1">Uncharacterized protein</fullName>
    </submittedName>
</protein>
<sequence>MGLIIYLILRPPEFIDDVIERDLEIERMQILLNNKQSNCPACGGLAKDDFSIVKSSFKSSSIFLLLGEAEAKIIFFL</sequence>
<proteinExistence type="predicted"/>
<dbReference type="AlphaFoldDB" id="X1BVR8"/>
<name>X1BVR8_9ZZZZ</name>
<gene>
    <name evidence="1" type="ORF">S01H4_26890</name>
</gene>
<evidence type="ECO:0000313" key="1">
    <source>
        <dbReference type="EMBL" id="GAG88278.1"/>
    </source>
</evidence>
<dbReference type="EMBL" id="BART01013038">
    <property type="protein sequence ID" value="GAG88278.1"/>
    <property type="molecule type" value="Genomic_DNA"/>
</dbReference>
<reference evidence="1" key="1">
    <citation type="journal article" date="2014" name="Front. Microbiol.">
        <title>High frequency of phylogenetically diverse reductive dehalogenase-homologous genes in deep subseafloor sedimentary metagenomes.</title>
        <authorList>
            <person name="Kawai M."/>
            <person name="Futagami T."/>
            <person name="Toyoda A."/>
            <person name="Takaki Y."/>
            <person name="Nishi S."/>
            <person name="Hori S."/>
            <person name="Arai W."/>
            <person name="Tsubouchi T."/>
            <person name="Morono Y."/>
            <person name="Uchiyama I."/>
            <person name="Ito T."/>
            <person name="Fujiyama A."/>
            <person name="Inagaki F."/>
            <person name="Takami H."/>
        </authorList>
    </citation>
    <scope>NUCLEOTIDE SEQUENCE</scope>
    <source>
        <strain evidence="1">Expedition CK06-06</strain>
    </source>
</reference>
<accession>X1BVR8</accession>